<dbReference type="AlphaFoldDB" id="A0A6L6QIA3"/>
<evidence type="ECO:0000313" key="3">
    <source>
        <dbReference type="Proteomes" id="UP000472320"/>
    </source>
</evidence>
<sequence>MKTKSVIVAGSLLLCLNQFAYAAGSLCSKNETTYFACTTKAGKVISLCGKVFETDQRGERVGASDPWLQYRFGTPASVELTFPRSKANSIDVFKTEKIRAQGGLAHIDAVVFVSGGIGYSVESVASAEGELHQGVTVGDPKSFGMERSGKHREQYPDARILCAGAADTKNFFDLVEELDLR</sequence>
<comment type="caution">
    <text evidence="2">The sequence shown here is derived from an EMBL/GenBank/DDBJ whole genome shotgun (WGS) entry which is preliminary data.</text>
</comment>
<gene>
    <name evidence="2" type="ORF">GM658_16555</name>
</gene>
<dbReference type="EMBL" id="WNKX01000012">
    <property type="protein sequence ID" value="MTW12218.1"/>
    <property type="molecule type" value="Genomic_DNA"/>
</dbReference>
<feature type="signal peptide" evidence="1">
    <location>
        <begin position="1"/>
        <end position="22"/>
    </location>
</feature>
<evidence type="ECO:0000313" key="2">
    <source>
        <dbReference type="EMBL" id="MTW12218.1"/>
    </source>
</evidence>
<feature type="chain" id="PRO_5026705865" evidence="1">
    <location>
        <begin position="23"/>
        <end position="181"/>
    </location>
</feature>
<protein>
    <submittedName>
        <fullName evidence="2">Uncharacterized protein</fullName>
    </submittedName>
</protein>
<keyword evidence="3" id="KW-1185">Reference proteome</keyword>
<proteinExistence type="predicted"/>
<accession>A0A6L6QIA3</accession>
<dbReference type="RefSeq" id="WP_155455159.1">
    <property type="nucleotide sequence ID" value="NZ_WNKX01000012.1"/>
</dbReference>
<organism evidence="2 3">
    <name type="scientific">Massilia eburnea</name>
    <dbReference type="NCBI Taxonomy" id="1776165"/>
    <lineage>
        <taxon>Bacteria</taxon>
        <taxon>Pseudomonadati</taxon>
        <taxon>Pseudomonadota</taxon>
        <taxon>Betaproteobacteria</taxon>
        <taxon>Burkholderiales</taxon>
        <taxon>Oxalobacteraceae</taxon>
        <taxon>Telluria group</taxon>
        <taxon>Massilia</taxon>
    </lineage>
</organism>
<dbReference type="OrthoDB" id="8997932at2"/>
<reference evidence="2 3" key="1">
    <citation type="submission" date="2019-11" db="EMBL/GenBank/DDBJ databases">
        <title>Type strains purchased from KCTC, JCM and DSMZ.</title>
        <authorList>
            <person name="Lu H."/>
        </authorList>
    </citation>
    <scope>NUCLEOTIDE SEQUENCE [LARGE SCALE GENOMIC DNA]</scope>
    <source>
        <strain evidence="2 3">JCM 31587</strain>
    </source>
</reference>
<name>A0A6L6QIA3_9BURK</name>
<evidence type="ECO:0000256" key="1">
    <source>
        <dbReference type="SAM" id="SignalP"/>
    </source>
</evidence>
<dbReference type="Proteomes" id="UP000472320">
    <property type="component" value="Unassembled WGS sequence"/>
</dbReference>
<keyword evidence="1" id="KW-0732">Signal</keyword>